<reference evidence="1" key="1">
    <citation type="submission" date="2023-08" db="EMBL/GenBank/DDBJ databases">
        <title>Reference Genome Resource for the Citrus Pathogen Phytophthora citrophthora.</title>
        <authorList>
            <person name="Moller H."/>
            <person name="Coetzee B."/>
            <person name="Rose L.J."/>
            <person name="Van Niekerk J.M."/>
        </authorList>
    </citation>
    <scope>NUCLEOTIDE SEQUENCE</scope>
    <source>
        <strain evidence="1">STE-U-9442</strain>
    </source>
</reference>
<dbReference type="AlphaFoldDB" id="A0AAD9LC72"/>
<evidence type="ECO:0000313" key="2">
    <source>
        <dbReference type="Proteomes" id="UP001259832"/>
    </source>
</evidence>
<protein>
    <submittedName>
        <fullName evidence="1">Uncharacterized protein</fullName>
    </submittedName>
</protein>
<dbReference type="Proteomes" id="UP001259832">
    <property type="component" value="Unassembled WGS sequence"/>
</dbReference>
<dbReference type="EMBL" id="JASMQC010000035">
    <property type="protein sequence ID" value="KAK1931116.1"/>
    <property type="molecule type" value="Genomic_DNA"/>
</dbReference>
<gene>
    <name evidence="1" type="ORF">P3T76_013305</name>
</gene>
<name>A0AAD9LC72_9STRA</name>
<accession>A0AAD9LC72</accession>
<organism evidence="1 2">
    <name type="scientific">Phytophthora citrophthora</name>
    <dbReference type="NCBI Taxonomy" id="4793"/>
    <lineage>
        <taxon>Eukaryota</taxon>
        <taxon>Sar</taxon>
        <taxon>Stramenopiles</taxon>
        <taxon>Oomycota</taxon>
        <taxon>Peronosporomycetes</taxon>
        <taxon>Peronosporales</taxon>
        <taxon>Peronosporaceae</taxon>
        <taxon>Phytophthora</taxon>
    </lineage>
</organism>
<sequence>MKIQVKTSAKEEVAKVQSQVSTRGAAVRDLRVRIGKKKKYSYSENSLLLTKETEQLQVDWSAVLTKIPGMKRLDLKLVPLLSKHLPELLKAAGDHCVQLESLVLPRKPGLDEIVQGEKIETVLKTLRETPFQRGVP</sequence>
<proteinExistence type="predicted"/>
<keyword evidence="2" id="KW-1185">Reference proteome</keyword>
<comment type="caution">
    <text evidence="1">The sequence shown here is derived from an EMBL/GenBank/DDBJ whole genome shotgun (WGS) entry which is preliminary data.</text>
</comment>
<evidence type="ECO:0000313" key="1">
    <source>
        <dbReference type="EMBL" id="KAK1931116.1"/>
    </source>
</evidence>